<evidence type="ECO:0000313" key="1">
    <source>
        <dbReference type="EMBL" id="TVU05108.1"/>
    </source>
</evidence>
<name>A0A5J9T2I6_9POAL</name>
<keyword evidence="2" id="KW-1185">Reference proteome</keyword>
<dbReference type="EMBL" id="RWGY01000051">
    <property type="protein sequence ID" value="TVU05108.1"/>
    <property type="molecule type" value="Genomic_DNA"/>
</dbReference>
<comment type="caution">
    <text evidence="1">The sequence shown here is derived from an EMBL/GenBank/DDBJ whole genome shotgun (WGS) entry which is preliminary data.</text>
</comment>
<sequence length="96" mass="10771">MSQGCDSTRDSLERGWCDPVEVTERMATQRVWPRMAWTRGDLHCAELGSTKNGFFLLILPSPYTSGLLSSDVTQGKEKDVGQKILSRSARKQITPR</sequence>
<reference evidence="1 2" key="1">
    <citation type="journal article" date="2019" name="Sci. Rep.">
        <title>A high-quality genome of Eragrostis curvula grass provides insights into Poaceae evolution and supports new strategies to enhance forage quality.</title>
        <authorList>
            <person name="Carballo J."/>
            <person name="Santos B.A.C.M."/>
            <person name="Zappacosta D."/>
            <person name="Garbus I."/>
            <person name="Selva J.P."/>
            <person name="Gallo C.A."/>
            <person name="Diaz A."/>
            <person name="Albertini E."/>
            <person name="Caccamo M."/>
            <person name="Echenique V."/>
        </authorList>
    </citation>
    <scope>NUCLEOTIDE SEQUENCE [LARGE SCALE GENOMIC DNA]</scope>
    <source>
        <strain evidence="2">cv. Victoria</strain>
        <tissue evidence="1">Leaf</tissue>
    </source>
</reference>
<dbReference type="Gramene" id="TVU05108">
    <property type="protein sequence ID" value="TVU05108"/>
    <property type="gene ID" value="EJB05_48259"/>
</dbReference>
<protein>
    <submittedName>
        <fullName evidence="1">Uncharacterized protein</fullName>
    </submittedName>
</protein>
<dbReference type="Proteomes" id="UP000324897">
    <property type="component" value="Unassembled WGS sequence"/>
</dbReference>
<organism evidence="1 2">
    <name type="scientific">Eragrostis curvula</name>
    <name type="common">weeping love grass</name>
    <dbReference type="NCBI Taxonomy" id="38414"/>
    <lineage>
        <taxon>Eukaryota</taxon>
        <taxon>Viridiplantae</taxon>
        <taxon>Streptophyta</taxon>
        <taxon>Embryophyta</taxon>
        <taxon>Tracheophyta</taxon>
        <taxon>Spermatophyta</taxon>
        <taxon>Magnoliopsida</taxon>
        <taxon>Liliopsida</taxon>
        <taxon>Poales</taxon>
        <taxon>Poaceae</taxon>
        <taxon>PACMAD clade</taxon>
        <taxon>Chloridoideae</taxon>
        <taxon>Eragrostideae</taxon>
        <taxon>Eragrostidinae</taxon>
        <taxon>Eragrostis</taxon>
    </lineage>
</organism>
<evidence type="ECO:0000313" key="2">
    <source>
        <dbReference type="Proteomes" id="UP000324897"/>
    </source>
</evidence>
<gene>
    <name evidence="1" type="ORF">EJB05_48259</name>
</gene>
<proteinExistence type="predicted"/>
<dbReference type="AlphaFoldDB" id="A0A5J9T2I6"/>
<accession>A0A5J9T2I6</accession>